<reference evidence="2 3" key="1">
    <citation type="submission" date="2014-11" db="EMBL/GenBank/DDBJ databases">
        <authorList>
            <person name="Zhu J."/>
            <person name="Qi W."/>
            <person name="Song R."/>
        </authorList>
    </citation>
    <scope>NUCLEOTIDE SEQUENCE [LARGE SCALE GENOMIC DNA]</scope>
</reference>
<dbReference type="PANTHER" id="PTHR46732">
    <property type="entry name" value="ATP-DEPENDENT PROTEASE LA (LON) DOMAIN PROTEIN"/>
    <property type="match status" value="1"/>
</dbReference>
<name>A0A0G4EVQ6_VITBC</name>
<evidence type="ECO:0000259" key="1">
    <source>
        <dbReference type="PROSITE" id="PS51787"/>
    </source>
</evidence>
<sequence length="305" mass="34895">MTLQLFDWRSPPTPSPSAVLRVLPILALRAVQLPHTEGRFHLHEPRYRRLVKDVTEKDSLFGLLLIDPHRRLAAIGSVLEIIDVQKWADGRYDVQARGKERFRLIQVLQEENEDLERYLTGVVEIIEVDTDFDEDDRRYDNSGQPADNRVTLAWLRRAIWNSCEEIISLHGMLYGGRHTPLQQSWSRLHPMDTSFVFGDMLNVPVFIRQLMLQTTSTRQRLEYLLRILSADRRFRDAQVYLKTAFLKAGKQTEADEAGEQPKQQAAQWPFGESAAVTSVVFQDQLEIEPISGTAAARVSAEGTDG</sequence>
<dbReference type="InterPro" id="IPR003111">
    <property type="entry name" value="Lon_prtase_N"/>
</dbReference>
<dbReference type="VEuPathDB" id="CryptoDB:Vbra_20970"/>
<dbReference type="Gene3D" id="2.30.130.40">
    <property type="entry name" value="LON domain-like"/>
    <property type="match status" value="1"/>
</dbReference>
<organism evidence="2 3">
    <name type="scientific">Vitrella brassicaformis (strain CCMP3155)</name>
    <dbReference type="NCBI Taxonomy" id="1169540"/>
    <lineage>
        <taxon>Eukaryota</taxon>
        <taxon>Sar</taxon>
        <taxon>Alveolata</taxon>
        <taxon>Colpodellida</taxon>
        <taxon>Vitrellaceae</taxon>
        <taxon>Vitrella</taxon>
    </lineage>
</organism>
<protein>
    <recommendedName>
        <fullName evidence="1">Lon N-terminal domain-containing protein</fullName>
    </recommendedName>
</protein>
<proteinExistence type="predicted"/>
<dbReference type="OMA" id="HLHEPRY"/>
<dbReference type="SUPFAM" id="SSF88697">
    <property type="entry name" value="PUA domain-like"/>
    <property type="match status" value="1"/>
</dbReference>
<dbReference type="Proteomes" id="UP000041254">
    <property type="component" value="Unassembled WGS sequence"/>
</dbReference>
<feature type="domain" description="Lon N-terminal" evidence="1">
    <location>
        <begin position="20"/>
        <end position="232"/>
    </location>
</feature>
<dbReference type="EMBL" id="CDMY01000334">
    <property type="protein sequence ID" value="CEM02732.1"/>
    <property type="molecule type" value="Genomic_DNA"/>
</dbReference>
<evidence type="ECO:0000313" key="3">
    <source>
        <dbReference type="Proteomes" id="UP000041254"/>
    </source>
</evidence>
<dbReference type="PROSITE" id="PS51787">
    <property type="entry name" value="LON_N"/>
    <property type="match status" value="1"/>
</dbReference>
<dbReference type="InParanoid" id="A0A0G4EVQ6"/>
<dbReference type="InterPro" id="IPR046336">
    <property type="entry name" value="Lon_prtase_N_sf"/>
</dbReference>
<dbReference type="InterPro" id="IPR015947">
    <property type="entry name" value="PUA-like_sf"/>
</dbReference>
<dbReference type="SMART" id="SM00464">
    <property type="entry name" value="LON"/>
    <property type="match status" value="1"/>
</dbReference>
<gene>
    <name evidence="2" type="ORF">Vbra_20970</name>
</gene>
<accession>A0A0G4EVQ6</accession>
<evidence type="ECO:0000313" key="2">
    <source>
        <dbReference type="EMBL" id="CEM02732.1"/>
    </source>
</evidence>
<keyword evidence="3" id="KW-1185">Reference proteome</keyword>
<dbReference type="AlphaFoldDB" id="A0A0G4EVQ6"/>
<dbReference type="OrthoDB" id="264917at2759"/>
<dbReference type="Pfam" id="PF02190">
    <property type="entry name" value="LON_substr_bdg"/>
    <property type="match status" value="1"/>
</dbReference>
<dbReference type="STRING" id="1169540.A0A0G4EVQ6"/>
<dbReference type="PANTHER" id="PTHR46732:SF8">
    <property type="entry name" value="ATP-DEPENDENT PROTEASE LA (LON) DOMAIN PROTEIN"/>
    <property type="match status" value="1"/>
</dbReference>